<dbReference type="InterPro" id="IPR023393">
    <property type="entry name" value="START-like_dom_sf"/>
</dbReference>
<evidence type="ECO:0000313" key="4">
    <source>
        <dbReference type="EMBL" id="CAB4778813.1"/>
    </source>
</evidence>
<evidence type="ECO:0000313" key="1">
    <source>
        <dbReference type="EMBL" id="CAB4597032.1"/>
    </source>
</evidence>
<dbReference type="Gene3D" id="3.30.530.20">
    <property type="match status" value="1"/>
</dbReference>
<dbReference type="AlphaFoldDB" id="A0A6J7CV13"/>
<evidence type="ECO:0000313" key="5">
    <source>
        <dbReference type="EMBL" id="CAB4860715.1"/>
    </source>
</evidence>
<dbReference type="EMBL" id="CAEZXH010000002">
    <property type="protein sequence ID" value="CAB4674369.1"/>
    <property type="molecule type" value="Genomic_DNA"/>
</dbReference>
<sequence>MLLKLTVEIAAPVDEVWNKMVDWESQGSWMLATDVVVERKTEGLGTKIAAFTGLFPKRKLFGILDTMEVNLWQPPTRCDVIHTGRWLRGSGTFELHQISPTLTRFNWSEDLAGWYLPLIAPSLLFGVKLSLSRFAASF</sequence>
<dbReference type="EMBL" id="CAEZYJ010000005">
    <property type="protein sequence ID" value="CAB4711015.1"/>
    <property type="molecule type" value="Genomic_DNA"/>
</dbReference>
<dbReference type="EMBL" id="CAEZZS010000036">
    <property type="protein sequence ID" value="CAB4778813.1"/>
    <property type="molecule type" value="Genomic_DNA"/>
</dbReference>
<name>A0A6J7CV13_9ZZZZ</name>
<accession>A0A6J7CV13</accession>
<evidence type="ECO:0000313" key="3">
    <source>
        <dbReference type="EMBL" id="CAB4711015.1"/>
    </source>
</evidence>
<dbReference type="EMBL" id="CAEZUJ010000014">
    <property type="protein sequence ID" value="CAB4597032.1"/>
    <property type="molecule type" value="Genomic_DNA"/>
</dbReference>
<evidence type="ECO:0000313" key="2">
    <source>
        <dbReference type="EMBL" id="CAB4674369.1"/>
    </source>
</evidence>
<protein>
    <submittedName>
        <fullName evidence="5">Unannotated protein</fullName>
    </submittedName>
</protein>
<dbReference type="CDD" id="cd07812">
    <property type="entry name" value="SRPBCC"/>
    <property type="match status" value="1"/>
</dbReference>
<dbReference type="EMBL" id="CAFBPY010000012">
    <property type="protein sequence ID" value="CAB5034368.1"/>
    <property type="molecule type" value="Genomic_DNA"/>
</dbReference>
<reference evidence="5" key="1">
    <citation type="submission" date="2020-05" db="EMBL/GenBank/DDBJ databases">
        <authorList>
            <person name="Chiriac C."/>
            <person name="Salcher M."/>
            <person name="Ghai R."/>
            <person name="Kavagutti S V."/>
        </authorList>
    </citation>
    <scope>NUCLEOTIDE SEQUENCE</scope>
</reference>
<proteinExistence type="predicted"/>
<gene>
    <name evidence="1" type="ORF">UFOPK1811_00535</name>
    <name evidence="2" type="ORF">UFOPK2360_00060</name>
    <name evidence="3" type="ORF">UFOPK2659_00098</name>
    <name evidence="4" type="ORF">UFOPK2922_00865</name>
    <name evidence="5" type="ORF">UFOPK3306_00404</name>
    <name evidence="6" type="ORF">UFOPK4209_00153</name>
</gene>
<dbReference type="EMBL" id="CAFBLI010000020">
    <property type="protein sequence ID" value="CAB4860715.1"/>
    <property type="molecule type" value="Genomic_DNA"/>
</dbReference>
<organism evidence="5">
    <name type="scientific">freshwater metagenome</name>
    <dbReference type="NCBI Taxonomy" id="449393"/>
    <lineage>
        <taxon>unclassified sequences</taxon>
        <taxon>metagenomes</taxon>
        <taxon>ecological metagenomes</taxon>
    </lineage>
</organism>
<dbReference type="SUPFAM" id="SSF55961">
    <property type="entry name" value="Bet v1-like"/>
    <property type="match status" value="1"/>
</dbReference>
<evidence type="ECO:0000313" key="6">
    <source>
        <dbReference type="EMBL" id="CAB5034368.1"/>
    </source>
</evidence>